<keyword evidence="5 11" id="KW-0133">Cell shape</keyword>
<dbReference type="InterPro" id="IPR001764">
    <property type="entry name" value="Glyco_hydro_3_N"/>
</dbReference>
<evidence type="ECO:0000313" key="13">
    <source>
        <dbReference type="EMBL" id="TVO70508.1"/>
    </source>
</evidence>
<keyword evidence="6 11" id="KW-0573">Peptidoglycan synthesis</keyword>
<protein>
    <recommendedName>
        <fullName evidence="11">Beta-hexosaminidase</fullName>
        <ecNumber evidence="11">3.2.1.52</ecNumber>
    </recommendedName>
    <alternativeName>
        <fullName evidence="11">Beta-N-acetylhexosaminidase</fullName>
    </alternativeName>
    <alternativeName>
        <fullName evidence="11">N-acetyl-beta-glucosaminidase</fullName>
    </alternativeName>
</protein>
<dbReference type="GO" id="GO:0005975">
    <property type="term" value="P:carbohydrate metabolic process"/>
    <property type="evidence" value="ECO:0007669"/>
    <property type="project" value="InterPro"/>
</dbReference>
<dbReference type="NCBIfam" id="NF003740">
    <property type="entry name" value="PRK05337.1"/>
    <property type="match status" value="1"/>
</dbReference>
<evidence type="ECO:0000256" key="3">
    <source>
        <dbReference type="ARBA" id="ARBA00022618"/>
    </source>
</evidence>
<dbReference type="GO" id="GO:0004563">
    <property type="term" value="F:beta-N-acetylhexosaminidase activity"/>
    <property type="evidence" value="ECO:0007669"/>
    <property type="project" value="UniProtKB-UniRule"/>
</dbReference>
<comment type="function">
    <text evidence="11">Plays a role in peptidoglycan recycling by cleaving the terminal beta-1,4-linked N-acetylglucosamine (GlcNAc) from peptide-linked peptidoglycan fragments, giving rise to free GlcNAc, anhydro-N-acetylmuramic acid and anhydro-N-acetylmuramic acid-linked peptides.</text>
</comment>
<feature type="site" description="Important for catalytic activity" evidence="11">
    <location>
        <position position="179"/>
    </location>
</feature>
<keyword evidence="3 11" id="KW-0132">Cell division</keyword>
<dbReference type="PROSITE" id="PS00775">
    <property type="entry name" value="GLYCOSYL_HYDROL_F3"/>
    <property type="match status" value="1"/>
</dbReference>
<dbReference type="GO" id="GO:0008360">
    <property type="term" value="P:regulation of cell shape"/>
    <property type="evidence" value="ECO:0007669"/>
    <property type="project" value="UniProtKB-KW"/>
</dbReference>
<proteinExistence type="inferred from homology"/>
<dbReference type="Gene3D" id="3.20.20.300">
    <property type="entry name" value="Glycoside hydrolase, family 3, N-terminal domain"/>
    <property type="match status" value="1"/>
</dbReference>
<reference evidence="13 14" key="1">
    <citation type="submission" date="2019-07" db="EMBL/GenBank/DDBJ databases">
        <title>The pathways for chlorine oxyanion respiration interact through the shared metabolite chlorate.</title>
        <authorList>
            <person name="Barnum T.P."/>
            <person name="Cheng Y."/>
            <person name="Hill K.A."/>
            <person name="Lucas L.N."/>
            <person name="Carlson H.K."/>
            <person name="Coates J.D."/>
        </authorList>
    </citation>
    <scope>NUCLEOTIDE SEQUENCE [LARGE SCALE GENOMIC DNA]</scope>
    <source>
        <strain evidence="13 14">BK-1</strain>
    </source>
</reference>
<feature type="binding site" evidence="11">
    <location>
        <position position="64"/>
    </location>
    <ligand>
        <name>substrate</name>
    </ligand>
</feature>
<evidence type="ECO:0000256" key="7">
    <source>
        <dbReference type="ARBA" id="ARBA00023295"/>
    </source>
</evidence>
<comment type="caution">
    <text evidence="13">The sequence shown here is derived from an EMBL/GenBank/DDBJ whole genome shotgun (WGS) entry which is preliminary data.</text>
</comment>
<dbReference type="InterPro" id="IPR022956">
    <property type="entry name" value="Beta_hexosaminidase_bac"/>
</dbReference>
<feature type="binding site" evidence="11">
    <location>
        <position position="72"/>
    </location>
    <ligand>
        <name>substrate</name>
    </ligand>
</feature>
<comment type="similarity">
    <text evidence="11">Belongs to the glycosyl hydrolase 3 family. NagZ subfamily.</text>
</comment>
<dbReference type="GO" id="GO:0005737">
    <property type="term" value="C:cytoplasm"/>
    <property type="evidence" value="ECO:0007669"/>
    <property type="project" value="UniProtKB-SubCell"/>
</dbReference>
<dbReference type="GO" id="GO:0009252">
    <property type="term" value="P:peptidoglycan biosynthetic process"/>
    <property type="evidence" value="ECO:0007669"/>
    <property type="project" value="UniProtKB-KW"/>
</dbReference>
<dbReference type="UniPathway" id="UPA00544"/>
<dbReference type="InterPro" id="IPR017853">
    <property type="entry name" value="GH"/>
</dbReference>
<evidence type="ECO:0000256" key="2">
    <source>
        <dbReference type="ARBA" id="ARBA00022490"/>
    </source>
</evidence>
<dbReference type="HAMAP" id="MF_00364">
    <property type="entry name" value="NagZ"/>
    <property type="match status" value="1"/>
</dbReference>
<sequence length="348" mass="38684">MSHGPLMLDIAGFELTQLEREMLLHPVAGGVILFSRNFQSPQQIKTLVSEIHGLREPPLLIAVDQEGGRVQRFREGFSRLPPAAWFGELNKQNSKKAKSIAQKIGWLMAAELRSVGVDFSFAPVLDLGFGKSSVIGDRAFDRKPLVVAELAHAWMMGVHEAGMAAVGKHFPGHGWVSGDSHCELPIDHRRLGDIMMEDLLPFQRMIDYGMEAIMPAHVIYDHIDPKLAGFSKYWLQDVLRKQLNFQGVIFSDDLTMAAAEEAGGYAQRAHAALNAGCDMVLVCNNSAGASEVLEALGDYNNPAAQMRLIRMHGRKAQHREVLHMDPRWRESVELIALYEESPSLNLDL</sequence>
<dbReference type="AlphaFoldDB" id="A0A557RZF3"/>
<keyword evidence="4 11" id="KW-0378">Hydrolase</keyword>
<dbReference type="GO" id="GO:0071555">
    <property type="term" value="P:cell wall organization"/>
    <property type="evidence" value="ECO:0007669"/>
    <property type="project" value="UniProtKB-KW"/>
</dbReference>
<feature type="domain" description="Glycoside hydrolase family 3 N-terminal" evidence="12">
    <location>
        <begin position="13"/>
        <end position="295"/>
    </location>
</feature>
<keyword evidence="2 11" id="KW-0963">Cytoplasm</keyword>
<gene>
    <name evidence="11 13" type="primary">nagZ</name>
    <name evidence="13" type="ORF">FHP88_16610</name>
</gene>
<dbReference type="Proteomes" id="UP000316649">
    <property type="component" value="Unassembled WGS sequence"/>
</dbReference>
<dbReference type="PANTHER" id="PTHR30480">
    <property type="entry name" value="BETA-HEXOSAMINIDASE-RELATED"/>
    <property type="match status" value="1"/>
</dbReference>
<evidence type="ECO:0000256" key="8">
    <source>
        <dbReference type="ARBA" id="ARBA00023306"/>
    </source>
</evidence>
<accession>A0A557RZF3</accession>
<name>A0A557RZF3_9GAMM</name>
<dbReference type="InterPro" id="IPR036962">
    <property type="entry name" value="Glyco_hydro_3_N_sf"/>
</dbReference>
<evidence type="ECO:0000313" key="14">
    <source>
        <dbReference type="Proteomes" id="UP000316649"/>
    </source>
</evidence>
<dbReference type="FunFam" id="3.20.20.300:FF:000001">
    <property type="entry name" value="Beta-hexosaminidase"/>
    <property type="match status" value="1"/>
</dbReference>
<keyword evidence="7 11" id="KW-0326">Glycosidase</keyword>
<keyword evidence="8 11" id="KW-0131">Cell cycle</keyword>
<evidence type="ECO:0000256" key="9">
    <source>
        <dbReference type="ARBA" id="ARBA00023316"/>
    </source>
</evidence>
<keyword evidence="14" id="KW-1185">Reference proteome</keyword>
<feature type="active site" description="Nucleophile" evidence="11">
    <location>
        <position position="252"/>
    </location>
</feature>
<dbReference type="PANTHER" id="PTHR30480:SF13">
    <property type="entry name" value="BETA-HEXOSAMINIDASE"/>
    <property type="match status" value="1"/>
</dbReference>
<feature type="binding site" evidence="11">
    <location>
        <begin position="168"/>
        <end position="169"/>
    </location>
    <ligand>
        <name>substrate</name>
    </ligand>
</feature>
<evidence type="ECO:0000256" key="1">
    <source>
        <dbReference type="ARBA" id="ARBA00001231"/>
    </source>
</evidence>
<dbReference type="GO" id="GO:0009254">
    <property type="term" value="P:peptidoglycan turnover"/>
    <property type="evidence" value="ECO:0007669"/>
    <property type="project" value="UniProtKB-UniRule"/>
</dbReference>
<dbReference type="SUPFAM" id="SSF51445">
    <property type="entry name" value="(Trans)glycosidases"/>
    <property type="match status" value="1"/>
</dbReference>
<dbReference type="InterPro" id="IPR050226">
    <property type="entry name" value="NagZ_Beta-hexosaminidase"/>
</dbReference>
<feature type="active site" description="Proton donor/acceptor" evidence="11">
    <location>
        <position position="181"/>
    </location>
</feature>
<dbReference type="InterPro" id="IPR019800">
    <property type="entry name" value="Glyco_hydro_3_AS"/>
</dbReference>
<organism evidence="13 14">
    <name type="scientific">Sedimenticola selenatireducens</name>
    <dbReference type="NCBI Taxonomy" id="191960"/>
    <lineage>
        <taxon>Bacteria</taxon>
        <taxon>Pseudomonadati</taxon>
        <taxon>Pseudomonadota</taxon>
        <taxon>Gammaproteobacteria</taxon>
        <taxon>Chromatiales</taxon>
        <taxon>Sedimenticolaceae</taxon>
        <taxon>Sedimenticola</taxon>
    </lineage>
</organism>
<comment type="pathway">
    <text evidence="10 11">Cell wall biogenesis; peptidoglycan recycling.</text>
</comment>
<dbReference type="GO" id="GO:0051301">
    <property type="term" value="P:cell division"/>
    <property type="evidence" value="ECO:0007669"/>
    <property type="project" value="UniProtKB-KW"/>
</dbReference>
<evidence type="ECO:0000259" key="12">
    <source>
        <dbReference type="Pfam" id="PF00933"/>
    </source>
</evidence>
<evidence type="ECO:0000256" key="11">
    <source>
        <dbReference type="HAMAP-Rule" id="MF_00364"/>
    </source>
</evidence>
<comment type="subcellular location">
    <subcellularLocation>
        <location evidence="11">Cytoplasm</location>
    </subcellularLocation>
</comment>
<dbReference type="RefSeq" id="WP_144360222.1">
    <property type="nucleotide sequence ID" value="NZ_VMNH01000024.1"/>
</dbReference>
<evidence type="ECO:0000256" key="6">
    <source>
        <dbReference type="ARBA" id="ARBA00022984"/>
    </source>
</evidence>
<dbReference type="EMBL" id="VMNH01000024">
    <property type="protein sequence ID" value="TVO70508.1"/>
    <property type="molecule type" value="Genomic_DNA"/>
</dbReference>
<evidence type="ECO:0000256" key="4">
    <source>
        <dbReference type="ARBA" id="ARBA00022801"/>
    </source>
</evidence>
<dbReference type="OrthoDB" id="9786661at2"/>
<dbReference type="Pfam" id="PF00933">
    <property type="entry name" value="Glyco_hydro_3"/>
    <property type="match status" value="1"/>
</dbReference>
<keyword evidence="9 11" id="KW-0961">Cell wall biogenesis/degradation</keyword>
<evidence type="ECO:0000256" key="5">
    <source>
        <dbReference type="ARBA" id="ARBA00022960"/>
    </source>
</evidence>
<feature type="binding site" evidence="11">
    <location>
        <position position="138"/>
    </location>
    <ligand>
        <name>substrate</name>
    </ligand>
</feature>
<dbReference type="EC" id="3.2.1.52" evidence="11"/>
<comment type="catalytic activity">
    <reaction evidence="1 11">
        <text>Hydrolysis of terminal non-reducing N-acetyl-D-hexosamine residues in N-acetyl-beta-D-hexosaminides.</text>
        <dbReference type="EC" id="3.2.1.52"/>
    </reaction>
</comment>
<evidence type="ECO:0000256" key="10">
    <source>
        <dbReference type="ARBA" id="ARBA00037880"/>
    </source>
</evidence>